<dbReference type="PANTHER" id="PTHR45947:SF13">
    <property type="entry name" value="TRANSFERASE"/>
    <property type="match status" value="1"/>
</dbReference>
<dbReference type="HOGENOM" id="CLU_009583_35_0_7"/>
<dbReference type="EMBL" id="CP000252">
    <property type="protein sequence ID" value="ABC76308.1"/>
    <property type="molecule type" value="Genomic_DNA"/>
</dbReference>
<sequence>MSSFMKILFVHNDYAKPSGEEHAVQNIAGLLTSHGHQISWLRTSSDVIGDSASQKIKAFFSGIYSTDSRRRMESLLDQGKYDLVQVQNLYPFLSPSVLAPCRTRGIPIVMRCPNYRLFCPNGLHLSHGQVCERCVGGREWQCILRNCLDGRLKSAGYAVRNAFARMTRMILDNVTIFVVLSEFQKRRFMDAGIPAERIEILPNIAPKMDGNVDENDESDAISFVGRVSPEKGILEFLDAARKLPRNRFVVAGSTDAMPEVTRLAPANVEFTGFLRGKDLDDIFYRSRLLVFPSLWFEGFPNVVAQAMACGKPVVAMKIGALAEIVEDGKTGLLCDLEDRDELAQKIDFLWNRPDLCREMGKAGREKALAEYSEEKFYSRLMKIYEKALKR</sequence>
<accession>Q2LPW1</accession>
<dbReference type="CAZy" id="GT4">
    <property type="family name" value="Glycosyltransferase Family 4"/>
</dbReference>
<dbReference type="CDD" id="cd03801">
    <property type="entry name" value="GT4_PimA-like"/>
    <property type="match status" value="1"/>
</dbReference>
<evidence type="ECO:0000313" key="4">
    <source>
        <dbReference type="Proteomes" id="UP000001933"/>
    </source>
</evidence>
<dbReference type="Proteomes" id="UP000001933">
    <property type="component" value="Chromosome"/>
</dbReference>
<dbReference type="eggNOG" id="COG0438">
    <property type="taxonomic scope" value="Bacteria"/>
</dbReference>
<dbReference type="Gene3D" id="3.40.50.2000">
    <property type="entry name" value="Glycogen Phosphorylase B"/>
    <property type="match status" value="2"/>
</dbReference>
<dbReference type="InterPro" id="IPR050194">
    <property type="entry name" value="Glycosyltransferase_grp1"/>
</dbReference>
<organism evidence="3 4">
    <name type="scientific">Syntrophus aciditrophicus (strain SB)</name>
    <dbReference type="NCBI Taxonomy" id="56780"/>
    <lineage>
        <taxon>Bacteria</taxon>
        <taxon>Pseudomonadati</taxon>
        <taxon>Thermodesulfobacteriota</taxon>
        <taxon>Syntrophia</taxon>
        <taxon>Syntrophales</taxon>
        <taxon>Syntrophaceae</taxon>
        <taxon>Syntrophus</taxon>
    </lineage>
</organism>
<protein>
    <submittedName>
        <fullName evidence="3">Lipopolysaccharide N-acetylglucosaminyltransferase</fullName>
    </submittedName>
</protein>
<keyword evidence="3" id="KW-0808">Transferase</keyword>
<evidence type="ECO:0000259" key="2">
    <source>
        <dbReference type="Pfam" id="PF13439"/>
    </source>
</evidence>
<dbReference type="InterPro" id="IPR001296">
    <property type="entry name" value="Glyco_trans_1"/>
</dbReference>
<reference evidence="3 4" key="1">
    <citation type="journal article" date="2007" name="Proc. Natl. Acad. Sci. U.S.A.">
        <title>The genome of Syntrophus aciditrophicus: life at the thermodynamic limit of microbial growth.</title>
        <authorList>
            <person name="McInerney M.J."/>
            <person name="Rohlin L."/>
            <person name="Mouttaki H."/>
            <person name="Kim U."/>
            <person name="Krupp R.S."/>
            <person name="Rios-Hernandez L."/>
            <person name="Sieber J."/>
            <person name="Struchtemeyer C.G."/>
            <person name="Bhattacharyya A."/>
            <person name="Campbell J.W."/>
            <person name="Gunsalus R.P."/>
        </authorList>
    </citation>
    <scope>NUCLEOTIDE SEQUENCE [LARGE SCALE GENOMIC DNA]</scope>
    <source>
        <strain evidence="3 4">SB</strain>
    </source>
</reference>
<keyword evidence="3" id="KW-0328">Glycosyltransferase</keyword>
<evidence type="ECO:0000313" key="3">
    <source>
        <dbReference type="EMBL" id="ABC76308.1"/>
    </source>
</evidence>
<proteinExistence type="predicted"/>
<dbReference type="AlphaFoldDB" id="Q2LPW1"/>
<dbReference type="InterPro" id="IPR028098">
    <property type="entry name" value="Glyco_trans_4-like_N"/>
</dbReference>
<dbReference type="PANTHER" id="PTHR45947">
    <property type="entry name" value="SULFOQUINOVOSYL TRANSFERASE SQD2"/>
    <property type="match status" value="1"/>
</dbReference>
<dbReference type="STRING" id="56780.SYN_01099"/>
<keyword evidence="4" id="KW-1185">Reference proteome</keyword>
<feature type="domain" description="Glycosyl transferase family 1" evidence="1">
    <location>
        <begin position="213"/>
        <end position="365"/>
    </location>
</feature>
<evidence type="ECO:0000259" key="1">
    <source>
        <dbReference type="Pfam" id="PF00534"/>
    </source>
</evidence>
<name>Q2LPW1_SYNAS</name>
<dbReference type="Pfam" id="PF00534">
    <property type="entry name" value="Glycos_transf_1"/>
    <property type="match status" value="1"/>
</dbReference>
<dbReference type="GO" id="GO:0016757">
    <property type="term" value="F:glycosyltransferase activity"/>
    <property type="evidence" value="ECO:0007669"/>
    <property type="project" value="UniProtKB-KW"/>
</dbReference>
<dbReference type="Pfam" id="PF13439">
    <property type="entry name" value="Glyco_transf_4"/>
    <property type="match status" value="1"/>
</dbReference>
<dbReference type="SUPFAM" id="SSF53756">
    <property type="entry name" value="UDP-Glycosyltransferase/glycogen phosphorylase"/>
    <property type="match status" value="1"/>
</dbReference>
<gene>
    <name evidence="3" type="ORF">SYN_01099</name>
</gene>
<dbReference type="KEGG" id="sat:SYN_01099"/>
<feature type="domain" description="Glycosyltransferase subfamily 4-like N-terminal" evidence="2">
    <location>
        <begin position="19"/>
        <end position="203"/>
    </location>
</feature>
<dbReference type="InParanoid" id="Q2LPW1"/>